<keyword evidence="15" id="KW-1185">Reference proteome</keyword>
<feature type="region of interest" description="Disordered" evidence="11">
    <location>
        <begin position="1"/>
        <end position="77"/>
    </location>
</feature>
<feature type="transmembrane region" description="Helical" evidence="12">
    <location>
        <begin position="1005"/>
        <end position="1029"/>
    </location>
</feature>
<feature type="transmembrane region" description="Helical" evidence="12">
    <location>
        <begin position="654"/>
        <end position="680"/>
    </location>
</feature>
<feature type="transmembrane region" description="Helical" evidence="12">
    <location>
        <begin position="700"/>
        <end position="721"/>
    </location>
</feature>
<gene>
    <name evidence="14" type="ORF">MYCIT1_LOCUS3149</name>
</gene>
<evidence type="ECO:0000256" key="8">
    <source>
        <dbReference type="ARBA" id="ARBA00023065"/>
    </source>
</evidence>
<keyword evidence="4" id="KW-0050">Antiport</keyword>
<feature type="region of interest" description="Disordered" evidence="11">
    <location>
        <begin position="1083"/>
        <end position="1105"/>
    </location>
</feature>
<comment type="subcellular location">
    <subcellularLocation>
        <location evidence="1">Membrane</location>
        <topology evidence="1">Multi-pass membrane protein</topology>
    </subcellularLocation>
</comment>
<name>A0AAD2Q0W0_9AGAR</name>
<evidence type="ECO:0000256" key="9">
    <source>
        <dbReference type="ARBA" id="ARBA00023136"/>
    </source>
</evidence>
<dbReference type="GO" id="GO:0015385">
    <property type="term" value="F:sodium:proton antiporter activity"/>
    <property type="evidence" value="ECO:0007669"/>
    <property type="project" value="InterPro"/>
</dbReference>
<evidence type="ECO:0000256" key="3">
    <source>
        <dbReference type="ARBA" id="ARBA00022448"/>
    </source>
</evidence>
<keyword evidence="6 12" id="KW-1133">Transmembrane helix</keyword>
<feature type="compositionally biased region" description="Polar residues" evidence="11">
    <location>
        <begin position="1089"/>
        <end position="1105"/>
    </location>
</feature>
<feature type="transmembrane region" description="Helical" evidence="12">
    <location>
        <begin position="733"/>
        <end position="754"/>
    </location>
</feature>
<evidence type="ECO:0000256" key="2">
    <source>
        <dbReference type="ARBA" id="ARBA00005248"/>
    </source>
</evidence>
<evidence type="ECO:0000256" key="4">
    <source>
        <dbReference type="ARBA" id="ARBA00022449"/>
    </source>
</evidence>
<dbReference type="GO" id="GO:0005886">
    <property type="term" value="C:plasma membrane"/>
    <property type="evidence" value="ECO:0007669"/>
    <property type="project" value="InterPro"/>
</dbReference>
<feature type="compositionally biased region" description="Basic residues" evidence="11">
    <location>
        <begin position="11"/>
        <end position="23"/>
    </location>
</feature>
<keyword evidence="3" id="KW-0813">Transport</keyword>
<evidence type="ECO:0000256" key="11">
    <source>
        <dbReference type="SAM" id="MobiDB-lite"/>
    </source>
</evidence>
<dbReference type="GO" id="GO:0030007">
    <property type="term" value="P:intracellular potassium ion homeostasis"/>
    <property type="evidence" value="ECO:0007669"/>
    <property type="project" value="TreeGrafter"/>
</dbReference>
<comment type="caution">
    <text evidence="14">The sequence shown here is derived from an EMBL/GenBank/DDBJ whole genome shotgun (WGS) entry which is preliminary data.</text>
</comment>
<dbReference type="AlphaFoldDB" id="A0AAD2Q0W0"/>
<dbReference type="GO" id="GO:0036376">
    <property type="term" value="P:sodium ion export across plasma membrane"/>
    <property type="evidence" value="ECO:0007669"/>
    <property type="project" value="InterPro"/>
</dbReference>
<comment type="similarity">
    <text evidence="2">Belongs to the fungal Na(+)/H(+) exchanger family.</text>
</comment>
<feature type="transmembrane region" description="Helical" evidence="12">
    <location>
        <begin position="963"/>
        <end position="985"/>
    </location>
</feature>
<sequence length="1105" mass="122500">MQWKVALPNVKPRKRCRVKKPVGKTRNASDEENDASDNANDAPDNANDVPDNANDAPDNLNDASNSRQDTLDEMIHDELFLLDNTQLPQLEPEPAENRIAEDHDPIPIPMSNNSSPCSVPPSPIRHLPTITLYSGVFTADPDEIDRDFGEADEEGHEEEFLDPEQENDDLQPDPETPCPRPGTSGKARQAPTVVIALESLECIDTLLFVPQAANQRQRRIPTKLAGWSPTYDKWTESLIAAAAALKRARKTNSRYGSARSIRDRARTFIETRKIPASSFGAWAKKKMETHPELAEALIEHCVGVGPYVQAKDLVEFMSRPEIQVQHNLPSTISIATAKRWMHALKFRWVRNHKGQYVDGHEREDVVQYRQAVFIPEWYKLEDRMRSWTGPEMNELETVTNGIHGASMQINSKRVVVWFHDESMFYAHDRRLARWVQDGASPTPYAKGEGVSLMVADLVSADYGWLRSRDGKRSARAVFKPGKNRDGYFTNTEILEQARNAMEILASDYPDEEHVLVFDNATTHCKRPDDAISARKMPKCTPAEGKNWGVSILARDEHGKEVLDKNQKPVMVTIPMAPGKFPDGSPHHFYFPPGHPRAGIFKGMAVILAERGIDLQYTCPKTGSQKTLLAQCNGFKFARRSRRFMHAYKVTPTSLAYICLGGFIVALYINEVILGTAFGIIVGPHCANIFDPRSWGPSTNAITLEVMRVILATGLFAIGVELPGSYMKRHARGLAVLVVPTMALGWLTISAIMYLIFPNLAFISCLAVTACLTPTDPIICATIVGGSWALKHVPRNLRLLISAESAANDGLAYPFLSISIYLTVEASRKVAIGKWFLVGWLYEVILGIVLGSIMGLSFSYLMKVSHRRGFIDRQSYIAQYLALALFTTGVASTIGSDDLLAAFACGNAISWDQHFNEITENEVFSSVIDLVLNCGCFVYIALRRIPVVLLLYRFVPEIKTWKEALFTGHFGPMGVGAVFVSTLAVSRLPQPNNPPADQQELLAATLQPIVAFVVLGSIIVHGLSIPFFTLSGNMQSRTRSLMVTLSRHDTVDWLIGARRDRPALPTRGDGDLSQTATVIGIVTGQAGLPQDTSEPNNEQPRITTSQ</sequence>
<keyword evidence="9 12" id="KW-0472">Membrane</keyword>
<evidence type="ECO:0000313" key="15">
    <source>
        <dbReference type="Proteomes" id="UP001295794"/>
    </source>
</evidence>
<keyword evidence="5 12" id="KW-0812">Transmembrane</keyword>
<evidence type="ECO:0000256" key="7">
    <source>
        <dbReference type="ARBA" id="ARBA00023053"/>
    </source>
</evidence>
<dbReference type="Proteomes" id="UP001295794">
    <property type="component" value="Unassembled WGS sequence"/>
</dbReference>
<keyword evidence="7" id="KW-0915">Sodium</keyword>
<feature type="compositionally biased region" description="Acidic residues" evidence="11">
    <location>
        <begin position="142"/>
        <end position="172"/>
    </location>
</feature>
<feature type="transmembrane region" description="Helical" evidence="12">
    <location>
        <begin position="929"/>
        <end position="951"/>
    </location>
</feature>
<dbReference type="GO" id="GO:0120029">
    <property type="term" value="P:proton export across plasma membrane"/>
    <property type="evidence" value="ECO:0007669"/>
    <property type="project" value="InterPro"/>
</dbReference>
<keyword evidence="8" id="KW-0406">Ion transport</keyword>
<proteinExistence type="inferred from homology"/>
<feature type="domain" description="Cation/H+ exchanger transmembrane" evidence="13">
    <location>
        <begin position="663"/>
        <end position="940"/>
    </location>
</feature>
<evidence type="ECO:0000256" key="10">
    <source>
        <dbReference type="ARBA" id="ARBA00023201"/>
    </source>
</evidence>
<evidence type="ECO:0000259" key="13">
    <source>
        <dbReference type="Pfam" id="PF00999"/>
    </source>
</evidence>
<dbReference type="PANTHER" id="PTHR31382:SF4">
    <property type="entry name" value="NA(+)_H(+) ANTIPORTER"/>
    <property type="match status" value="1"/>
</dbReference>
<dbReference type="GO" id="GO:0042391">
    <property type="term" value="P:regulation of membrane potential"/>
    <property type="evidence" value="ECO:0007669"/>
    <property type="project" value="InterPro"/>
</dbReference>
<protein>
    <recommendedName>
        <fullName evidence="13">Cation/H+ exchanger transmembrane domain-containing protein</fullName>
    </recommendedName>
</protein>
<evidence type="ECO:0000256" key="12">
    <source>
        <dbReference type="SAM" id="Phobius"/>
    </source>
</evidence>
<accession>A0AAD2Q0W0</accession>
<feature type="transmembrane region" description="Helical" evidence="12">
    <location>
        <begin position="875"/>
        <end position="893"/>
    </location>
</feature>
<dbReference type="Pfam" id="PF00999">
    <property type="entry name" value="Na_H_Exchanger"/>
    <property type="match status" value="1"/>
</dbReference>
<dbReference type="InterPro" id="IPR006153">
    <property type="entry name" value="Cation/H_exchanger_TM"/>
</dbReference>
<reference evidence="14" key="1">
    <citation type="submission" date="2023-11" db="EMBL/GenBank/DDBJ databases">
        <authorList>
            <person name="De Vega J J."/>
            <person name="De Vega J J."/>
        </authorList>
    </citation>
    <scope>NUCLEOTIDE SEQUENCE</scope>
</reference>
<evidence type="ECO:0000256" key="6">
    <source>
        <dbReference type="ARBA" id="ARBA00022989"/>
    </source>
</evidence>
<evidence type="ECO:0000256" key="5">
    <source>
        <dbReference type="ARBA" id="ARBA00022692"/>
    </source>
</evidence>
<dbReference type="EMBL" id="CAVNYO010000042">
    <property type="protein sequence ID" value="CAK5263635.1"/>
    <property type="molecule type" value="Genomic_DNA"/>
</dbReference>
<feature type="region of interest" description="Disordered" evidence="11">
    <location>
        <begin position="142"/>
        <end position="188"/>
    </location>
</feature>
<feature type="compositionally biased region" description="Low complexity" evidence="11">
    <location>
        <begin position="36"/>
        <end position="66"/>
    </location>
</feature>
<evidence type="ECO:0000256" key="1">
    <source>
        <dbReference type="ARBA" id="ARBA00004141"/>
    </source>
</evidence>
<organism evidence="14 15">
    <name type="scientific">Mycena citricolor</name>
    <dbReference type="NCBI Taxonomy" id="2018698"/>
    <lineage>
        <taxon>Eukaryota</taxon>
        <taxon>Fungi</taxon>
        <taxon>Dikarya</taxon>
        <taxon>Basidiomycota</taxon>
        <taxon>Agaricomycotina</taxon>
        <taxon>Agaricomycetes</taxon>
        <taxon>Agaricomycetidae</taxon>
        <taxon>Agaricales</taxon>
        <taxon>Marasmiineae</taxon>
        <taxon>Mycenaceae</taxon>
        <taxon>Mycena</taxon>
    </lineage>
</organism>
<feature type="transmembrane region" description="Helical" evidence="12">
    <location>
        <begin position="843"/>
        <end position="863"/>
    </location>
</feature>
<dbReference type="InterPro" id="IPR004712">
    <property type="entry name" value="Na+/H+_antiporter_fungi"/>
</dbReference>
<evidence type="ECO:0000313" key="14">
    <source>
        <dbReference type="EMBL" id="CAK5263635.1"/>
    </source>
</evidence>
<keyword evidence="10" id="KW-0739">Sodium transport</keyword>
<dbReference type="PANTHER" id="PTHR31382">
    <property type="entry name" value="NA(+)/H(+) ANTIPORTER"/>
    <property type="match status" value="1"/>
</dbReference>